<dbReference type="Proteomes" id="UP000193920">
    <property type="component" value="Unassembled WGS sequence"/>
</dbReference>
<evidence type="ECO:0000313" key="2">
    <source>
        <dbReference type="EMBL" id="ORY74710.1"/>
    </source>
</evidence>
<feature type="signal peptide" evidence="1">
    <location>
        <begin position="1"/>
        <end position="25"/>
    </location>
</feature>
<protein>
    <submittedName>
        <fullName evidence="2">Uncharacterized protein</fullName>
    </submittedName>
</protein>
<dbReference type="OrthoDB" id="10504553at2759"/>
<organism evidence="2 3">
    <name type="scientific">Neocallimastix californiae</name>
    <dbReference type="NCBI Taxonomy" id="1754190"/>
    <lineage>
        <taxon>Eukaryota</taxon>
        <taxon>Fungi</taxon>
        <taxon>Fungi incertae sedis</taxon>
        <taxon>Chytridiomycota</taxon>
        <taxon>Chytridiomycota incertae sedis</taxon>
        <taxon>Neocallimastigomycetes</taxon>
        <taxon>Neocallimastigales</taxon>
        <taxon>Neocallimastigaceae</taxon>
        <taxon>Neocallimastix</taxon>
    </lineage>
</organism>
<dbReference type="EMBL" id="MCOG01000028">
    <property type="protein sequence ID" value="ORY74710.1"/>
    <property type="molecule type" value="Genomic_DNA"/>
</dbReference>
<dbReference type="AlphaFoldDB" id="A0A1Y2ET09"/>
<feature type="chain" id="PRO_5012802027" evidence="1">
    <location>
        <begin position="26"/>
        <end position="185"/>
    </location>
</feature>
<comment type="caution">
    <text evidence="2">The sequence shown here is derived from an EMBL/GenBank/DDBJ whole genome shotgun (WGS) entry which is preliminary data.</text>
</comment>
<sequence>MINKKKNVFMKLYIILICLIHEIYSIEISVKSEKNISDVIDDLNSLLFNQDINEIKLFFDDDNYKISSSSRNVIDVSKNIYFYSKNGTVFDFQNNFKNQIFFIYKPGVTDIKIVFKNITFYNFTYRSYKEFLMMFHISNSDNNFQIEFDNCTFMDIYSLLFYIQHSCYESTTSLPQTIFNNCKFM</sequence>
<proteinExistence type="predicted"/>
<keyword evidence="3" id="KW-1185">Reference proteome</keyword>
<name>A0A1Y2ET09_9FUNG</name>
<gene>
    <name evidence="2" type="ORF">LY90DRAFT_633408</name>
</gene>
<evidence type="ECO:0000313" key="3">
    <source>
        <dbReference type="Proteomes" id="UP000193920"/>
    </source>
</evidence>
<reference evidence="2 3" key="1">
    <citation type="submission" date="2016-08" db="EMBL/GenBank/DDBJ databases">
        <title>A Parts List for Fungal Cellulosomes Revealed by Comparative Genomics.</title>
        <authorList>
            <consortium name="DOE Joint Genome Institute"/>
            <person name="Haitjema C.H."/>
            <person name="Gilmore S.P."/>
            <person name="Henske J.K."/>
            <person name="Solomon K.V."/>
            <person name="De Groot R."/>
            <person name="Kuo A."/>
            <person name="Mondo S.J."/>
            <person name="Salamov A.A."/>
            <person name="Labutti K."/>
            <person name="Zhao Z."/>
            <person name="Chiniquy J."/>
            <person name="Barry K."/>
            <person name="Brewer H.M."/>
            <person name="Purvine S.O."/>
            <person name="Wright A.T."/>
            <person name="Boxma B."/>
            <person name="Van Alen T."/>
            <person name="Hackstein J.H."/>
            <person name="Baker S.E."/>
            <person name="Grigoriev I.V."/>
            <person name="O'Malley M.A."/>
        </authorList>
    </citation>
    <scope>NUCLEOTIDE SEQUENCE [LARGE SCALE GENOMIC DNA]</scope>
    <source>
        <strain evidence="2 3">G1</strain>
    </source>
</reference>
<evidence type="ECO:0000256" key="1">
    <source>
        <dbReference type="SAM" id="SignalP"/>
    </source>
</evidence>
<accession>A0A1Y2ET09</accession>
<keyword evidence="1" id="KW-0732">Signal</keyword>